<comment type="caution">
    <text evidence="1">The sequence shown here is derived from an EMBL/GenBank/DDBJ whole genome shotgun (WGS) entry which is preliminary data.</text>
</comment>
<dbReference type="RefSeq" id="XP_028473458.1">
    <property type="nucleotide sequence ID" value="XM_028618502.1"/>
</dbReference>
<dbReference type="Proteomes" id="UP000279236">
    <property type="component" value="Unassembled WGS sequence"/>
</dbReference>
<evidence type="ECO:0000313" key="2">
    <source>
        <dbReference type="Proteomes" id="UP000279236"/>
    </source>
</evidence>
<dbReference type="GeneID" id="39587323"/>
<reference evidence="1 2" key="1">
    <citation type="submission" date="2018-11" db="EMBL/GenBank/DDBJ databases">
        <title>Genome sequence of Apiotrichum porosum DSM 27194.</title>
        <authorList>
            <person name="Aliyu H."/>
            <person name="Gorte O."/>
            <person name="Ochsenreither K."/>
        </authorList>
    </citation>
    <scope>NUCLEOTIDE SEQUENCE [LARGE SCALE GENOMIC DNA]</scope>
    <source>
        <strain evidence="1 2">DSM 27194</strain>
    </source>
</reference>
<gene>
    <name evidence="1" type="ORF">EHS24_002780</name>
</gene>
<evidence type="ECO:0000313" key="1">
    <source>
        <dbReference type="EMBL" id="RSH78311.1"/>
    </source>
</evidence>
<sequence length="222" mass="24262">MLATHDTTALDAAIDTEIRAALASLRTELELKLESSTAMAQPQSHPLGSHVHALAIGMVEDLTGFFVAADTLENAAAVTGDDLEDKAQYWWSPSEWGWQYTGGTAPGIVTTEIWALAKGLPEGADDENENGEYAALAGLYEERIILCLQRLRGEGELRNVQGEELWVWVHYADASNENIDDTSFARLNDRATAELFGKRWGGGLSAVLEERFAVLQPEGRET</sequence>
<protein>
    <recommendedName>
        <fullName evidence="3">DUF4303 domain-containing protein</fullName>
    </recommendedName>
</protein>
<keyword evidence="2" id="KW-1185">Reference proteome</keyword>
<dbReference type="AlphaFoldDB" id="A0A427XHF3"/>
<accession>A0A427XHF3</accession>
<dbReference type="EMBL" id="RSCE01000013">
    <property type="protein sequence ID" value="RSH78311.1"/>
    <property type="molecule type" value="Genomic_DNA"/>
</dbReference>
<organism evidence="1 2">
    <name type="scientific">Apiotrichum porosum</name>
    <dbReference type="NCBI Taxonomy" id="105984"/>
    <lineage>
        <taxon>Eukaryota</taxon>
        <taxon>Fungi</taxon>
        <taxon>Dikarya</taxon>
        <taxon>Basidiomycota</taxon>
        <taxon>Agaricomycotina</taxon>
        <taxon>Tremellomycetes</taxon>
        <taxon>Trichosporonales</taxon>
        <taxon>Trichosporonaceae</taxon>
        <taxon>Apiotrichum</taxon>
    </lineage>
</organism>
<proteinExistence type="predicted"/>
<name>A0A427XHF3_9TREE</name>
<evidence type="ECO:0008006" key="3">
    <source>
        <dbReference type="Google" id="ProtNLM"/>
    </source>
</evidence>